<accession>F2D408</accession>
<dbReference type="EMBL" id="AK358616">
    <property type="protein sequence ID" value="BAJ89829.1"/>
    <property type="molecule type" value="mRNA"/>
</dbReference>
<evidence type="ECO:0000313" key="1">
    <source>
        <dbReference type="EMBL" id="BAJ89829.1"/>
    </source>
</evidence>
<proteinExistence type="evidence at transcript level"/>
<sequence>MTPMSGMWAALRTTTMAGAWRAIGGADEKLLEQVMVKVSVAWGGQQGQCGEGR</sequence>
<organism evidence="1">
    <name type="scientific">Hordeum vulgare subsp. vulgare</name>
    <name type="common">Domesticated barley</name>
    <dbReference type="NCBI Taxonomy" id="112509"/>
    <lineage>
        <taxon>Eukaryota</taxon>
        <taxon>Viridiplantae</taxon>
        <taxon>Streptophyta</taxon>
        <taxon>Embryophyta</taxon>
        <taxon>Tracheophyta</taxon>
        <taxon>Spermatophyta</taxon>
        <taxon>Magnoliopsida</taxon>
        <taxon>Liliopsida</taxon>
        <taxon>Poales</taxon>
        <taxon>Poaceae</taxon>
        <taxon>BOP clade</taxon>
        <taxon>Pooideae</taxon>
        <taxon>Triticodae</taxon>
        <taxon>Triticeae</taxon>
        <taxon>Hordeinae</taxon>
        <taxon>Hordeum</taxon>
    </lineage>
</organism>
<dbReference type="EMBL" id="AK366420">
    <property type="protein sequence ID" value="BAJ97623.1"/>
    <property type="molecule type" value="mRNA"/>
</dbReference>
<protein>
    <submittedName>
        <fullName evidence="1">Predicted protein</fullName>
    </submittedName>
</protein>
<name>F2D408_HORVV</name>
<evidence type="ECO:0000313" key="2">
    <source>
        <dbReference type="EMBL" id="BAJ97623.1"/>
    </source>
</evidence>
<dbReference type="AlphaFoldDB" id="F2D408"/>
<reference evidence="1" key="1">
    <citation type="journal article" date="2011" name="Plant Physiol.">
        <title>Comprehensive sequence analysis of 24,783 barley full-length cDNAs derived from 12 clone libraries.</title>
        <authorList>
            <person name="Matsumoto T."/>
            <person name="Tanaka T."/>
            <person name="Sakai H."/>
            <person name="Amano N."/>
            <person name="Kanamori H."/>
            <person name="Kurita K."/>
            <person name="Kikuta A."/>
            <person name="Kamiya K."/>
            <person name="Yamamoto M."/>
            <person name="Ikawa H."/>
            <person name="Fujii N."/>
            <person name="Hori K."/>
            <person name="Itoh T."/>
            <person name="Sato K."/>
        </authorList>
    </citation>
    <scope>NUCLEOTIDE SEQUENCE</scope>
    <source>
        <tissue evidence="1">Leaf</tissue>
        <tissue evidence="2">Shoot and root</tissue>
    </source>
</reference>